<evidence type="ECO:0000313" key="2">
    <source>
        <dbReference type="EMBL" id="GEN35094.1"/>
    </source>
</evidence>
<accession>A0A511V826</accession>
<comment type="caution">
    <text evidence="2">The sequence shown here is derived from an EMBL/GenBank/DDBJ whole genome shotgun (WGS) entry which is preliminary data.</text>
</comment>
<dbReference type="InterPro" id="IPR009057">
    <property type="entry name" value="Homeodomain-like_sf"/>
</dbReference>
<reference evidence="2 3" key="1">
    <citation type="submission" date="2019-07" db="EMBL/GenBank/DDBJ databases">
        <title>Whole genome shotgun sequence of Aneurinibacillus danicus NBRC 102444.</title>
        <authorList>
            <person name="Hosoyama A."/>
            <person name="Uohara A."/>
            <person name="Ohji S."/>
            <person name="Ichikawa N."/>
        </authorList>
    </citation>
    <scope>NUCLEOTIDE SEQUENCE [LARGE SCALE GENOMIC DNA]</scope>
    <source>
        <strain evidence="2 3">NBRC 102444</strain>
    </source>
</reference>
<dbReference type="Pfam" id="PF09039">
    <property type="entry name" value="HTH_Tnp_Mu_2"/>
    <property type="match status" value="1"/>
</dbReference>
<protein>
    <recommendedName>
        <fullName evidence="1">Mu DNA binding I gamma subdomain domain-containing protein</fullName>
    </recommendedName>
</protein>
<feature type="domain" description="Mu DNA binding I gamma subdomain" evidence="1">
    <location>
        <begin position="91"/>
        <end position="152"/>
    </location>
</feature>
<dbReference type="RefSeq" id="WP_146810400.1">
    <property type="nucleotide sequence ID" value="NZ_BJXX01000117.1"/>
</dbReference>
<dbReference type="EMBL" id="BJXX01000117">
    <property type="protein sequence ID" value="GEN35094.1"/>
    <property type="molecule type" value="Genomic_DNA"/>
</dbReference>
<evidence type="ECO:0000259" key="1">
    <source>
        <dbReference type="Pfam" id="PF09039"/>
    </source>
</evidence>
<proteinExistence type="predicted"/>
<name>A0A511V826_9BACL</name>
<gene>
    <name evidence="2" type="ORF">ADA01nite_25540</name>
</gene>
<dbReference type="SUPFAM" id="SSF46689">
    <property type="entry name" value="Homeodomain-like"/>
    <property type="match status" value="1"/>
</dbReference>
<dbReference type="AlphaFoldDB" id="A0A511V826"/>
<evidence type="ECO:0000313" key="3">
    <source>
        <dbReference type="Proteomes" id="UP000321157"/>
    </source>
</evidence>
<dbReference type="Gene3D" id="1.10.10.60">
    <property type="entry name" value="Homeodomain-like"/>
    <property type="match status" value="1"/>
</dbReference>
<dbReference type="Proteomes" id="UP000321157">
    <property type="component" value="Unassembled WGS sequence"/>
</dbReference>
<keyword evidence="3" id="KW-1185">Reference proteome</keyword>
<dbReference type="OrthoDB" id="9794201at2"/>
<organism evidence="2 3">
    <name type="scientific">Aneurinibacillus danicus</name>
    <dbReference type="NCBI Taxonomy" id="267746"/>
    <lineage>
        <taxon>Bacteria</taxon>
        <taxon>Bacillati</taxon>
        <taxon>Bacillota</taxon>
        <taxon>Bacilli</taxon>
        <taxon>Bacillales</taxon>
        <taxon>Paenibacillaceae</taxon>
        <taxon>Aneurinibacillus group</taxon>
        <taxon>Aneurinibacillus</taxon>
    </lineage>
</organism>
<dbReference type="InterPro" id="IPR015126">
    <property type="entry name" value="Mu_I-gamma"/>
</dbReference>
<sequence>MNRGGSKKARKPIATAVYDKFGERAYQNLMRRLELVQKAIALELERCTYDKKCILAMSAGVSVQTLYRWTDIYKKYGLLGLIPKKMRDELKYGKQAKQFRSMDRRAVEYIVSMYQQSPPPSVLSIYKKLLIVAEEKGWRIGSVSTCYRIIRQLASSNGPNLDS</sequence>